<name>A0A7Y2K1N9_9BURK</name>
<dbReference type="InterPro" id="IPR012338">
    <property type="entry name" value="Beta-lactam/transpept-like"/>
</dbReference>
<feature type="chain" id="PRO_5031032904" evidence="1">
    <location>
        <begin position="22"/>
        <end position="511"/>
    </location>
</feature>
<dbReference type="SUPFAM" id="SSF56601">
    <property type="entry name" value="beta-lactamase/transpeptidase-like"/>
    <property type="match status" value="1"/>
</dbReference>
<dbReference type="InterPro" id="IPR001466">
    <property type="entry name" value="Beta-lactam-related"/>
</dbReference>
<dbReference type="PANTHER" id="PTHR46825:SF9">
    <property type="entry name" value="BETA-LACTAMASE-RELATED DOMAIN-CONTAINING PROTEIN"/>
    <property type="match status" value="1"/>
</dbReference>
<proteinExistence type="predicted"/>
<dbReference type="PANTHER" id="PTHR46825">
    <property type="entry name" value="D-ALANYL-D-ALANINE-CARBOXYPEPTIDASE/ENDOPEPTIDASE AMPH"/>
    <property type="match status" value="1"/>
</dbReference>
<feature type="signal peptide" evidence="1">
    <location>
        <begin position="1"/>
        <end position="21"/>
    </location>
</feature>
<dbReference type="Gene3D" id="3.40.710.10">
    <property type="entry name" value="DD-peptidase/beta-lactamase superfamily"/>
    <property type="match status" value="1"/>
</dbReference>
<gene>
    <name evidence="3" type="ORF">HGB41_18205</name>
</gene>
<sequence length="511" mass="55508">MHRQSCSILCSLVFALGSAVAANGYAQAQAPGRSERVAALLPEIDKLYADLAAKEHLPGLVYGVVLDGKLVHVRALGLADVGSKIPATNSTEFRIASMTKSFVALAALKLRDAGKLRLEDPVADYLPELRRLQLPTTDSPALTIRQLMTMTTGLPEDNPWGDRQMAISSARIEQLVGGGLSFSNAPGVGFEYSNLGYIMLGKVVSKASGMRFQDYVTREVLRPLGMNNTRWEYTQAAPGKLALGYRWDRDHWELEPILPDGDGAAMGGLITTSDDFARYIAFHLDAWPARSDPERGPLRRASVREMHQPHAFESLAGKATMLDGKTPNPRMHSYGYGLEWIGDSRGVVISGHGGGLPGFGSQYYFAPDHGVGVFAFSNLRYGPVYGPTAKVLVTLVERADLGPAPVAVSPILATRQLQVAQLLQSWDASLGSAITADNFFLDRSREDWIVHAREKLEPIGKITSVGPVKAENGLRGSFPLHGERGTVTVKFTLTPERDPKVQELKLTPVKP</sequence>
<evidence type="ECO:0000313" key="3">
    <source>
        <dbReference type="EMBL" id="NNG24921.1"/>
    </source>
</evidence>
<evidence type="ECO:0000256" key="1">
    <source>
        <dbReference type="SAM" id="SignalP"/>
    </source>
</evidence>
<dbReference type="InterPro" id="IPR050491">
    <property type="entry name" value="AmpC-like"/>
</dbReference>
<dbReference type="RefSeq" id="WP_171087063.1">
    <property type="nucleotide sequence ID" value="NZ_JABAIV010000007.1"/>
</dbReference>
<organism evidence="3 4">
    <name type="scientific">Telluria aromaticivorans</name>
    <dbReference type="NCBI Taxonomy" id="2725995"/>
    <lineage>
        <taxon>Bacteria</taxon>
        <taxon>Pseudomonadati</taxon>
        <taxon>Pseudomonadota</taxon>
        <taxon>Betaproteobacteria</taxon>
        <taxon>Burkholderiales</taxon>
        <taxon>Oxalobacteraceae</taxon>
        <taxon>Telluria group</taxon>
        <taxon>Telluria</taxon>
    </lineage>
</organism>
<keyword evidence="1" id="KW-0732">Signal</keyword>
<accession>A0A7Y2K1N9</accession>
<dbReference type="Proteomes" id="UP000533905">
    <property type="component" value="Unassembled WGS sequence"/>
</dbReference>
<dbReference type="AlphaFoldDB" id="A0A7Y2K1N9"/>
<reference evidence="3 4" key="1">
    <citation type="submission" date="2020-04" db="EMBL/GenBank/DDBJ databases">
        <title>Massilia sp. nov., a cold adapted bacteria isolated from Arctic soil.</title>
        <authorList>
            <person name="Son J."/>
            <person name="Ka J.-O."/>
        </authorList>
    </citation>
    <scope>NUCLEOTIDE SEQUENCE [LARGE SCALE GENOMIC DNA]</scope>
    <source>
        <strain evidence="3 4">ML15P13</strain>
    </source>
</reference>
<evidence type="ECO:0000313" key="4">
    <source>
        <dbReference type="Proteomes" id="UP000533905"/>
    </source>
</evidence>
<comment type="caution">
    <text evidence="3">The sequence shown here is derived from an EMBL/GenBank/DDBJ whole genome shotgun (WGS) entry which is preliminary data.</text>
</comment>
<feature type="domain" description="Beta-lactamase-related" evidence="2">
    <location>
        <begin position="44"/>
        <end position="393"/>
    </location>
</feature>
<evidence type="ECO:0000259" key="2">
    <source>
        <dbReference type="Pfam" id="PF00144"/>
    </source>
</evidence>
<keyword evidence="4" id="KW-1185">Reference proteome</keyword>
<dbReference type="EMBL" id="JABAIV010000007">
    <property type="protein sequence ID" value="NNG24921.1"/>
    <property type="molecule type" value="Genomic_DNA"/>
</dbReference>
<dbReference type="Pfam" id="PF00144">
    <property type="entry name" value="Beta-lactamase"/>
    <property type="match status" value="1"/>
</dbReference>
<protein>
    <submittedName>
        <fullName evidence="3">Beta-lactamase family protein</fullName>
    </submittedName>
</protein>